<protein>
    <submittedName>
        <fullName evidence="2">Uncharacterized protein</fullName>
    </submittedName>
</protein>
<proteinExistence type="predicted"/>
<sequence length="89" mass="10123">MAEIIQTTCECGEQISIELNCKRAARKDGKRPFYPDENVEPWSVVKDDERIHYSQSGVTTFRCRRCGGWLGDTVSEAKFEISDRGLNHG</sequence>
<dbReference type="EMBL" id="CP136601">
    <property type="protein sequence ID" value="WOH45282.1"/>
    <property type="molecule type" value="Genomic_DNA"/>
</dbReference>
<dbReference type="RefSeq" id="WP_275377427.1">
    <property type="nucleotide sequence ID" value="NZ_CP136601.1"/>
</dbReference>
<evidence type="ECO:0000313" key="2">
    <source>
        <dbReference type="EMBL" id="WOH45635.1"/>
    </source>
</evidence>
<name>A0ABZ0H5R5_9ENTR</name>
<accession>A0ABZ0H5R5</accession>
<keyword evidence="3" id="KW-1185">Reference proteome</keyword>
<evidence type="ECO:0000313" key="1">
    <source>
        <dbReference type="EMBL" id="WOH45282.1"/>
    </source>
</evidence>
<evidence type="ECO:0000313" key="3">
    <source>
        <dbReference type="Proteomes" id="UP001302613"/>
    </source>
</evidence>
<gene>
    <name evidence="1" type="ORF">RY846_09000</name>
    <name evidence="2" type="ORF">RY846_10950</name>
</gene>
<reference evidence="2 3" key="1">
    <citation type="submission" date="2023-10" db="EMBL/GenBank/DDBJ databases">
        <title>SFO-1, KPC-2, NDM-1 were first reported in Portuguese citrobacter collected clinically.</title>
        <authorList>
            <person name="Guo K."/>
        </authorList>
    </citation>
    <scope>NUCLEOTIDE SEQUENCE [LARGE SCALE GENOMIC DNA]</scope>
    <source>
        <strain evidence="2 3">L2724hy</strain>
    </source>
</reference>
<dbReference type="EMBL" id="CP136601">
    <property type="protein sequence ID" value="WOH45635.1"/>
    <property type="molecule type" value="Genomic_DNA"/>
</dbReference>
<organism evidence="2 3">
    <name type="scientific">Citrobacter portucalensis</name>
    <dbReference type="NCBI Taxonomy" id="1639133"/>
    <lineage>
        <taxon>Bacteria</taxon>
        <taxon>Pseudomonadati</taxon>
        <taxon>Pseudomonadota</taxon>
        <taxon>Gammaproteobacteria</taxon>
        <taxon>Enterobacterales</taxon>
        <taxon>Enterobacteriaceae</taxon>
        <taxon>Citrobacter</taxon>
        <taxon>Citrobacter freundii complex</taxon>
    </lineage>
</organism>
<dbReference type="Proteomes" id="UP001302613">
    <property type="component" value="Chromosome"/>
</dbReference>